<dbReference type="RefSeq" id="WP_377384736.1">
    <property type="nucleotide sequence ID" value="NZ_JBHSAN010000004.1"/>
</dbReference>
<feature type="compositionally biased region" description="Polar residues" evidence="1">
    <location>
        <begin position="58"/>
        <end position="71"/>
    </location>
</feature>
<sequence>MPADGLRALARAVVVAQREQPEHGLVPLRLLRSRDDQERPGSPRQDSAGSPGPWTVQAGLTASTSPVSESP</sequence>
<gene>
    <name evidence="2" type="ORF">ACFS2C_10975</name>
</gene>
<dbReference type="Proteomes" id="UP001597478">
    <property type="component" value="Unassembled WGS sequence"/>
</dbReference>
<accession>A0ABW5WC67</accession>
<keyword evidence="3" id="KW-1185">Reference proteome</keyword>
<feature type="compositionally biased region" description="Basic and acidic residues" evidence="1">
    <location>
        <begin position="32"/>
        <end position="41"/>
    </location>
</feature>
<evidence type="ECO:0000313" key="2">
    <source>
        <dbReference type="EMBL" id="MFD2799916.1"/>
    </source>
</evidence>
<evidence type="ECO:0000256" key="1">
    <source>
        <dbReference type="SAM" id="MobiDB-lite"/>
    </source>
</evidence>
<comment type="caution">
    <text evidence="2">The sequence shown here is derived from an EMBL/GenBank/DDBJ whole genome shotgun (WGS) entry which is preliminary data.</text>
</comment>
<dbReference type="EMBL" id="JBHUOF010000013">
    <property type="protein sequence ID" value="MFD2799916.1"/>
    <property type="molecule type" value="Genomic_DNA"/>
</dbReference>
<evidence type="ECO:0000313" key="3">
    <source>
        <dbReference type="Proteomes" id="UP001597478"/>
    </source>
</evidence>
<organism evidence="2 3">
    <name type="scientific">Prauserella oleivorans</name>
    <dbReference type="NCBI Taxonomy" id="1478153"/>
    <lineage>
        <taxon>Bacteria</taxon>
        <taxon>Bacillati</taxon>
        <taxon>Actinomycetota</taxon>
        <taxon>Actinomycetes</taxon>
        <taxon>Pseudonocardiales</taxon>
        <taxon>Pseudonocardiaceae</taxon>
        <taxon>Prauserella</taxon>
    </lineage>
</organism>
<reference evidence="3" key="1">
    <citation type="journal article" date="2019" name="Int. J. Syst. Evol. Microbiol.">
        <title>The Global Catalogue of Microorganisms (GCM) 10K type strain sequencing project: providing services to taxonomists for standard genome sequencing and annotation.</title>
        <authorList>
            <consortium name="The Broad Institute Genomics Platform"/>
            <consortium name="The Broad Institute Genome Sequencing Center for Infectious Disease"/>
            <person name="Wu L."/>
            <person name="Ma J."/>
        </authorList>
    </citation>
    <scope>NUCLEOTIDE SEQUENCE [LARGE SCALE GENOMIC DNA]</scope>
    <source>
        <strain evidence="3">IBRC-M 10906</strain>
    </source>
</reference>
<feature type="region of interest" description="Disordered" evidence="1">
    <location>
        <begin position="18"/>
        <end position="71"/>
    </location>
</feature>
<protein>
    <submittedName>
        <fullName evidence="2">Uncharacterized protein</fullName>
    </submittedName>
</protein>
<proteinExistence type="predicted"/>
<name>A0ABW5WC67_9PSEU</name>